<organism evidence="2 3">
    <name type="scientific">Trichoderma arundinaceum</name>
    <dbReference type="NCBI Taxonomy" id="490622"/>
    <lineage>
        <taxon>Eukaryota</taxon>
        <taxon>Fungi</taxon>
        <taxon>Dikarya</taxon>
        <taxon>Ascomycota</taxon>
        <taxon>Pezizomycotina</taxon>
        <taxon>Sordariomycetes</taxon>
        <taxon>Hypocreomycetidae</taxon>
        <taxon>Hypocreales</taxon>
        <taxon>Hypocreaceae</taxon>
        <taxon>Trichoderma</taxon>
    </lineage>
</organism>
<dbReference type="AlphaFoldDB" id="A0A395NMY1"/>
<accession>A0A395NMY1</accession>
<comment type="caution">
    <text evidence="2">The sequence shown here is derived from an EMBL/GenBank/DDBJ whole genome shotgun (WGS) entry which is preliminary data.</text>
</comment>
<evidence type="ECO:0000256" key="1">
    <source>
        <dbReference type="SAM" id="MobiDB-lite"/>
    </source>
</evidence>
<name>A0A395NMY1_TRIAR</name>
<keyword evidence="3" id="KW-1185">Reference proteome</keyword>
<gene>
    <name evidence="2" type="ORF">TARUN_5024</name>
</gene>
<feature type="region of interest" description="Disordered" evidence="1">
    <location>
        <begin position="205"/>
        <end position="226"/>
    </location>
</feature>
<protein>
    <submittedName>
        <fullName evidence="2">Uncharacterized protein</fullName>
    </submittedName>
</protein>
<dbReference type="OrthoDB" id="10338571at2759"/>
<proteinExistence type="predicted"/>
<sequence>MRNLGRAKRLILFVEDGLCSAAAGRQGPNLAQQRECFEALAAQRRSLFSADNKAARWTDGVPDSPKGRRWPRSTWQGRRHGTYSGHVSVLGTVWRAPGPPPAALSVARSKEPEAICFAVSGARNRRELAPGGQRGIQLRFAAVVAGNTGLADEDDWPEASHVADPGQGRSAISRMLWSGSGSRGRMRADEGGDTADVRMPLALPIRAGQDSEHHPLPGCRLKSAQE</sequence>
<reference evidence="2 3" key="1">
    <citation type="journal article" date="2018" name="PLoS Pathog.">
        <title>Evolution of structural diversity of trichothecenes, a family of toxins produced by plant pathogenic and entomopathogenic fungi.</title>
        <authorList>
            <person name="Proctor R.H."/>
            <person name="McCormick S.P."/>
            <person name="Kim H.S."/>
            <person name="Cardoza R.E."/>
            <person name="Stanley A.M."/>
            <person name="Lindo L."/>
            <person name="Kelly A."/>
            <person name="Brown D.W."/>
            <person name="Lee T."/>
            <person name="Vaughan M.M."/>
            <person name="Alexander N.J."/>
            <person name="Busman M."/>
            <person name="Gutierrez S."/>
        </authorList>
    </citation>
    <scope>NUCLEOTIDE SEQUENCE [LARGE SCALE GENOMIC DNA]</scope>
    <source>
        <strain evidence="2 3">IBT 40837</strain>
    </source>
</reference>
<evidence type="ECO:0000313" key="3">
    <source>
        <dbReference type="Proteomes" id="UP000266272"/>
    </source>
</evidence>
<dbReference type="EMBL" id="PXOA01000293">
    <property type="protein sequence ID" value="RFU77243.1"/>
    <property type="molecule type" value="Genomic_DNA"/>
</dbReference>
<evidence type="ECO:0000313" key="2">
    <source>
        <dbReference type="EMBL" id="RFU77243.1"/>
    </source>
</evidence>
<dbReference type="Proteomes" id="UP000266272">
    <property type="component" value="Unassembled WGS sequence"/>
</dbReference>